<evidence type="ECO:0008006" key="5">
    <source>
        <dbReference type="Google" id="ProtNLM"/>
    </source>
</evidence>
<protein>
    <recommendedName>
        <fullName evidence="5">Major facilitator superfamily (MFS) profile domain-containing protein</fullName>
    </recommendedName>
</protein>
<keyword evidence="2" id="KW-0732">Signal</keyword>
<accession>A0A3R6ZN32</accession>
<evidence type="ECO:0000256" key="2">
    <source>
        <dbReference type="SAM" id="SignalP"/>
    </source>
</evidence>
<name>A0A3R6ZN32_9STRA</name>
<gene>
    <name evidence="3" type="ORF">DYB32_006498</name>
</gene>
<dbReference type="AlphaFoldDB" id="A0A3R6ZN32"/>
<evidence type="ECO:0000313" key="4">
    <source>
        <dbReference type="Proteomes" id="UP000285060"/>
    </source>
</evidence>
<keyword evidence="1" id="KW-0812">Transmembrane</keyword>
<feature type="transmembrane region" description="Helical" evidence="1">
    <location>
        <begin position="51"/>
        <end position="72"/>
    </location>
</feature>
<keyword evidence="1" id="KW-0472">Membrane</keyword>
<organism evidence="3 4">
    <name type="scientific">Aphanomyces invadans</name>
    <dbReference type="NCBI Taxonomy" id="157072"/>
    <lineage>
        <taxon>Eukaryota</taxon>
        <taxon>Sar</taxon>
        <taxon>Stramenopiles</taxon>
        <taxon>Oomycota</taxon>
        <taxon>Saprolegniomycetes</taxon>
        <taxon>Saprolegniales</taxon>
        <taxon>Verrucalvaceae</taxon>
        <taxon>Aphanomyces</taxon>
    </lineage>
</organism>
<keyword evidence="4" id="KW-1185">Reference proteome</keyword>
<keyword evidence="1" id="KW-1133">Transmembrane helix</keyword>
<evidence type="ECO:0000256" key="1">
    <source>
        <dbReference type="SAM" id="Phobius"/>
    </source>
</evidence>
<dbReference type="VEuPathDB" id="FungiDB:H310_11409"/>
<feature type="signal peptide" evidence="2">
    <location>
        <begin position="1"/>
        <end position="23"/>
    </location>
</feature>
<feature type="transmembrane region" description="Helical" evidence="1">
    <location>
        <begin position="84"/>
        <end position="103"/>
    </location>
</feature>
<feature type="chain" id="PRO_5018596542" description="Major facilitator superfamily (MFS) profile domain-containing protein" evidence="2">
    <location>
        <begin position="24"/>
        <end position="114"/>
    </location>
</feature>
<dbReference type="EMBL" id="QUSY01000698">
    <property type="protein sequence ID" value="RHY27828.1"/>
    <property type="molecule type" value="Genomic_DNA"/>
</dbReference>
<comment type="caution">
    <text evidence="3">The sequence shown here is derived from an EMBL/GenBank/DDBJ whole genome shotgun (WGS) entry which is preliminary data.</text>
</comment>
<sequence>MLTLLIVMAFCHLVIVDMTIVVACSITQNTIFDLVMPMIAHAVGHGTDYNLGLFAGAFNAANCCGQFLNFILSSILVQSAMGHASPMLVGSVLNIGALLMPLFTLHVDLRSLSC</sequence>
<dbReference type="Proteomes" id="UP000285060">
    <property type="component" value="Unassembled WGS sequence"/>
</dbReference>
<reference evidence="3 4" key="1">
    <citation type="submission" date="2018-08" db="EMBL/GenBank/DDBJ databases">
        <title>Aphanomyces genome sequencing and annotation.</title>
        <authorList>
            <person name="Minardi D."/>
            <person name="Oidtmann B."/>
            <person name="Van Der Giezen M."/>
            <person name="Studholme D.J."/>
        </authorList>
    </citation>
    <scope>NUCLEOTIDE SEQUENCE [LARGE SCALE GENOMIC DNA]</scope>
    <source>
        <strain evidence="3 4">NJM0002</strain>
    </source>
</reference>
<proteinExistence type="predicted"/>
<evidence type="ECO:0000313" key="3">
    <source>
        <dbReference type="EMBL" id="RHY27828.1"/>
    </source>
</evidence>